<proteinExistence type="predicted"/>
<name>A0ACD4R5L2_9BACI</name>
<protein>
    <submittedName>
        <fullName evidence="1">Glycosyltransferase family 1 protein</fullName>
    </submittedName>
</protein>
<gene>
    <name evidence="1" type="ORF">QLQ22_13530</name>
</gene>
<dbReference type="Proteomes" id="UP001226091">
    <property type="component" value="Chromosome"/>
</dbReference>
<accession>A0ACD4R5L2</accession>
<sequence length="369" mass="41551">MGGPIRVLHAVVNMNRGGAETLIMNLYRNMDRSKVQFDFLTCKPGAFDDEITEMGGRIHRIPYITDGGHRNYINHLDQFFNENSQYKIVHAHMDKMSGFILRAAKKAGVPTRIAHSHNTQSEGGIAAKVYKSYAGSKISKASTHYLACSKVAANWLFKSKASSSTILKNGIELNKFAFSQAIRDHVRADLRIEINTLAIGHIGRFNHQKNHIFLIDIFNELLKTVPNAVLILVGVGPLRSSIEEKVKGLNIENKVQFLGSRSDVEFLLQAFDLFVFPSLHEGLPVTLVEAQASGLPCIISDNISSEVDMDINLIKYASNTNMSEWIKKIQETRKLKINRNINFKNLSDKGYDIQHSSQWTKEYYLAISR</sequence>
<evidence type="ECO:0000313" key="2">
    <source>
        <dbReference type="Proteomes" id="UP001226091"/>
    </source>
</evidence>
<evidence type="ECO:0000313" key="1">
    <source>
        <dbReference type="EMBL" id="WHZ55745.1"/>
    </source>
</evidence>
<keyword evidence="2" id="KW-1185">Reference proteome</keyword>
<reference evidence="2" key="1">
    <citation type="journal article" date="2025" name="Aquaculture">
        <title>Assessment of the bioflocculant production and safety properties of Metabacillus hrfriensis sp. nov. based on phenotypic and whole-genome sequencing analysis.</title>
        <authorList>
            <person name="Zhang R."/>
            <person name="Zhao Z."/>
            <person name="Luo L."/>
            <person name="Wang S."/>
            <person name="Guo K."/>
            <person name="Xu W."/>
        </authorList>
    </citation>
    <scope>NUCLEOTIDE SEQUENCE [LARGE SCALE GENOMIC DNA]</scope>
    <source>
        <strain evidence="2">CT-WN-B3</strain>
    </source>
</reference>
<dbReference type="EMBL" id="CP126116">
    <property type="protein sequence ID" value="WHZ55745.1"/>
    <property type="molecule type" value="Genomic_DNA"/>
</dbReference>
<organism evidence="1 2">
    <name type="scientific">Metabacillus hrfriensis</name>
    <dbReference type="NCBI Taxonomy" id="3048891"/>
    <lineage>
        <taxon>Bacteria</taxon>
        <taxon>Bacillati</taxon>
        <taxon>Bacillota</taxon>
        <taxon>Bacilli</taxon>
        <taxon>Bacillales</taxon>
        <taxon>Bacillaceae</taxon>
        <taxon>Metabacillus</taxon>
    </lineage>
</organism>